<dbReference type="RefSeq" id="XP_022578168.1">
    <property type="nucleotide sequence ID" value="XM_022730408.1"/>
</dbReference>
<feature type="compositionally biased region" description="Low complexity" evidence="1">
    <location>
        <begin position="1"/>
        <end position="21"/>
    </location>
</feature>
<feature type="region of interest" description="Disordered" evidence="1">
    <location>
        <begin position="1"/>
        <end position="23"/>
    </location>
</feature>
<keyword evidence="3" id="KW-1185">Reference proteome</keyword>
<dbReference type="EMBL" id="KV878351">
    <property type="protein sequence ID" value="OJJ43658.1"/>
    <property type="molecule type" value="Genomic_DNA"/>
</dbReference>
<gene>
    <name evidence="2" type="ORF">ASPZODRAFT_908014</name>
</gene>
<dbReference type="AlphaFoldDB" id="A0A1L9S926"/>
<dbReference type="VEuPathDB" id="FungiDB:ASPZODRAFT_908014"/>
<dbReference type="Proteomes" id="UP000184188">
    <property type="component" value="Unassembled WGS sequence"/>
</dbReference>
<dbReference type="GeneID" id="34616872"/>
<accession>A0A1L9S926</accession>
<evidence type="ECO:0000256" key="1">
    <source>
        <dbReference type="SAM" id="MobiDB-lite"/>
    </source>
</evidence>
<reference evidence="3" key="1">
    <citation type="journal article" date="2017" name="Genome Biol.">
        <title>Comparative genomics reveals high biological diversity and specific adaptations in the industrially and medically important fungal genus Aspergillus.</title>
        <authorList>
            <person name="de Vries R.P."/>
            <person name="Riley R."/>
            <person name="Wiebenga A."/>
            <person name="Aguilar-Osorio G."/>
            <person name="Amillis S."/>
            <person name="Uchima C.A."/>
            <person name="Anderluh G."/>
            <person name="Asadollahi M."/>
            <person name="Askin M."/>
            <person name="Barry K."/>
            <person name="Battaglia E."/>
            <person name="Bayram O."/>
            <person name="Benocci T."/>
            <person name="Braus-Stromeyer S.A."/>
            <person name="Caldana C."/>
            <person name="Canovas D."/>
            <person name="Cerqueira G.C."/>
            <person name="Chen F."/>
            <person name="Chen W."/>
            <person name="Choi C."/>
            <person name="Clum A."/>
            <person name="Dos Santos R.A."/>
            <person name="Damasio A.R."/>
            <person name="Diallinas G."/>
            <person name="Emri T."/>
            <person name="Fekete E."/>
            <person name="Flipphi M."/>
            <person name="Freyberg S."/>
            <person name="Gallo A."/>
            <person name="Gournas C."/>
            <person name="Habgood R."/>
            <person name="Hainaut M."/>
            <person name="Harispe M.L."/>
            <person name="Henrissat B."/>
            <person name="Hilden K.S."/>
            <person name="Hope R."/>
            <person name="Hossain A."/>
            <person name="Karabika E."/>
            <person name="Karaffa L."/>
            <person name="Karanyi Z."/>
            <person name="Krasevec N."/>
            <person name="Kuo A."/>
            <person name="Kusch H."/>
            <person name="LaButti K."/>
            <person name="Lagendijk E.L."/>
            <person name="Lapidus A."/>
            <person name="Levasseur A."/>
            <person name="Lindquist E."/>
            <person name="Lipzen A."/>
            <person name="Logrieco A.F."/>
            <person name="MacCabe A."/>
            <person name="Maekelae M.R."/>
            <person name="Malavazi I."/>
            <person name="Melin P."/>
            <person name="Meyer V."/>
            <person name="Mielnichuk N."/>
            <person name="Miskei M."/>
            <person name="Molnar A.P."/>
            <person name="Mule G."/>
            <person name="Ngan C.Y."/>
            <person name="Orejas M."/>
            <person name="Orosz E."/>
            <person name="Ouedraogo J.P."/>
            <person name="Overkamp K.M."/>
            <person name="Park H.-S."/>
            <person name="Perrone G."/>
            <person name="Piumi F."/>
            <person name="Punt P.J."/>
            <person name="Ram A.F."/>
            <person name="Ramon A."/>
            <person name="Rauscher S."/>
            <person name="Record E."/>
            <person name="Riano-Pachon D.M."/>
            <person name="Robert V."/>
            <person name="Roehrig J."/>
            <person name="Ruller R."/>
            <person name="Salamov A."/>
            <person name="Salih N.S."/>
            <person name="Samson R.A."/>
            <person name="Sandor E."/>
            <person name="Sanguinetti M."/>
            <person name="Schuetze T."/>
            <person name="Sepcic K."/>
            <person name="Shelest E."/>
            <person name="Sherlock G."/>
            <person name="Sophianopoulou V."/>
            <person name="Squina F.M."/>
            <person name="Sun H."/>
            <person name="Susca A."/>
            <person name="Todd R.B."/>
            <person name="Tsang A."/>
            <person name="Unkles S.E."/>
            <person name="van de Wiele N."/>
            <person name="van Rossen-Uffink D."/>
            <person name="Oliveira J.V."/>
            <person name="Vesth T.C."/>
            <person name="Visser J."/>
            <person name="Yu J.-H."/>
            <person name="Zhou M."/>
            <person name="Andersen M.R."/>
            <person name="Archer D.B."/>
            <person name="Baker S.E."/>
            <person name="Benoit I."/>
            <person name="Brakhage A.A."/>
            <person name="Braus G.H."/>
            <person name="Fischer R."/>
            <person name="Frisvad J.C."/>
            <person name="Goldman G.H."/>
            <person name="Houbraken J."/>
            <person name="Oakley B."/>
            <person name="Pocsi I."/>
            <person name="Scazzocchio C."/>
            <person name="Seiboth B."/>
            <person name="vanKuyk P.A."/>
            <person name="Wortman J."/>
            <person name="Dyer P.S."/>
            <person name="Grigoriev I.V."/>
        </authorList>
    </citation>
    <scope>NUCLEOTIDE SEQUENCE [LARGE SCALE GENOMIC DNA]</scope>
    <source>
        <strain evidence="3">CBS 506.65</strain>
    </source>
</reference>
<protein>
    <submittedName>
        <fullName evidence="2">Uncharacterized protein</fullName>
    </submittedName>
</protein>
<sequence>MAGSLPLSSLPFPSSPPWSLSKTHSNPCREVLRNLQHPFTAISSSSLLLFLPPQGQSQQLTLHSQQRSALDPLLDSQRLLTTNTPDTPPPETRWPFLALIMILAGEGGARLLFASHLIFSCSLKTHGLAC</sequence>
<organism evidence="2 3">
    <name type="scientific">Penicilliopsis zonata CBS 506.65</name>
    <dbReference type="NCBI Taxonomy" id="1073090"/>
    <lineage>
        <taxon>Eukaryota</taxon>
        <taxon>Fungi</taxon>
        <taxon>Dikarya</taxon>
        <taxon>Ascomycota</taxon>
        <taxon>Pezizomycotina</taxon>
        <taxon>Eurotiomycetes</taxon>
        <taxon>Eurotiomycetidae</taxon>
        <taxon>Eurotiales</taxon>
        <taxon>Aspergillaceae</taxon>
        <taxon>Penicilliopsis</taxon>
    </lineage>
</organism>
<proteinExistence type="predicted"/>
<evidence type="ECO:0000313" key="3">
    <source>
        <dbReference type="Proteomes" id="UP000184188"/>
    </source>
</evidence>
<evidence type="ECO:0000313" key="2">
    <source>
        <dbReference type="EMBL" id="OJJ43658.1"/>
    </source>
</evidence>
<name>A0A1L9S926_9EURO</name>